<gene>
    <name evidence="3" type="primary">pta_2</name>
    <name evidence="3" type="ORF">SMSP2_02538</name>
</gene>
<keyword evidence="4" id="KW-1185">Reference proteome</keyword>
<keyword evidence="3" id="KW-0808">Transferase</keyword>
<dbReference type="PANTHER" id="PTHR43356:SF2">
    <property type="entry name" value="PHOSPHATE ACETYLTRANSFERASE"/>
    <property type="match status" value="1"/>
</dbReference>
<evidence type="ECO:0000313" key="3">
    <source>
        <dbReference type="EMBL" id="AQQ72157.1"/>
    </source>
</evidence>
<feature type="domain" description="DRTGG" evidence="2">
    <location>
        <begin position="218"/>
        <end position="330"/>
    </location>
</feature>
<dbReference type="EMBL" id="CP019646">
    <property type="protein sequence ID" value="AQQ72157.1"/>
    <property type="molecule type" value="Genomic_DNA"/>
</dbReference>
<dbReference type="SUPFAM" id="SSF52540">
    <property type="entry name" value="P-loop containing nucleoside triphosphate hydrolases"/>
    <property type="match status" value="1"/>
</dbReference>
<dbReference type="Gene3D" id="3.40.50.300">
    <property type="entry name" value="P-loop containing nucleotide triphosphate hydrolases"/>
    <property type="match status" value="1"/>
</dbReference>
<dbReference type="AlphaFoldDB" id="A0A1Q2MIN0"/>
<dbReference type="Pfam" id="PF13500">
    <property type="entry name" value="AAA_26"/>
    <property type="match status" value="1"/>
</dbReference>
<name>A0A1Q2MIN0_9BACT</name>
<keyword evidence="3" id="KW-0012">Acyltransferase</keyword>
<reference evidence="4" key="1">
    <citation type="submission" date="2017-02" db="EMBL/GenBank/DDBJ databases">
        <title>Comparative genomics and description of representatives of a novel lineage of planctomycetes thriving in anoxic sediments.</title>
        <authorList>
            <person name="Spring S."/>
            <person name="Bunk B."/>
            <person name="Sproer C."/>
        </authorList>
    </citation>
    <scope>NUCLEOTIDE SEQUENCE [LARGE SCALE GENOMIC DNA]</scope>
    <source>
        <strain evidence="4">SM-Chi-D1</strain>
    </source>
</reference>
<dbReference type="KEGG" id="pbas:SMSP2_02538"/>
<dbReference type="GO" id="GO:0008959">
    <property type="term" value="F:phosphate acetyltransferase activity"/>
    <property type="evidence" value="ECO:0007669"/>
    <property type="project" value="UniProtKB-EC"/>
</dbReference>
<dbReference type="CDD" id="cd03109">
    <property type="entry name" value="DTBS"/>
    <property type="match status" value="1"/>
</dbReference>
<dbReference type="Proteomes" id="UP000188181">
    <property type="component" value="Chromosome"/>
</dbReference>
<protein>
    <submittedName>
        <fullName evidence="3">Phosphate acetyltransferase</fullName>
        <ecNumber evidence="3">2.3.1.8</ecNumber>
    </submittedName>
</protein>
<dbReference type="Gene3D" id="3.40.1390.20">
    <property type="entry name" value="HprK N-terminal domain-like"/>
    <property type="match status" value="1"/>
</dbReference>
<dbReference type="InterPro" id="IPR027417">
    <property type="entry name" value="P-loop_NTPase"/>
</dbReference>
<evidence type="ECO:0000313" key="4">
    <source>
        <dbReference type="Proteomes" id="UP000188181"/>
    </source>
</evidence>
<accession>A0A1Q2MIN0</accession>
<evidence type="ECO:0000259" key="2">
    <source>
        <dbReference type="Pfam" id="PF07085"/>
    </source>
</evidence>
<dbReference type="PANTHER" id="PTHR43356">
    <property type="entry name" value="PHOSPHATE ACETYLTRANSFERASE"/>
    <property type="match status" value="1"/>
</dbReference>
<dbReference type="Pfam" id="PF07085">
    <property type="entry name" value="DRTGG"/>
    <property type="match status" value="1"/>
</dbReference>
<dbReference type="STRING" id="1851148.SMSP2_02538"/>
<organism evidence="3 4">
    <name type="scientific">Limihaloglobus sulfuriphilus</name>
    <dbReference type="NCBI Taxonomy" id="1851148"/>
    <lineage>
        <taxon>Bacteria</taxon>
        <taxon>Pseudomonadati</taxon>
        <taxon>Planctomycetota</taxon>
        <taxon>Phycisphaerae</taxon>
        <taxon>Sedimentisphaerales</taxon>
        <taxon>Sedimentisphaeraceae</taxon>
        <taxon>Limihaloglobus</taxon>
    </lineage>
</organism>
<sequence length="366" mass="40562">MKPLYIAATLQDCGKTSVTLGTLQCLIEKGYKVGYIKPVGQRYVKYCGENLDEDAVVFCEALGLSVQNPKDLSPIAIERNFTRTFIENPDVRPLEDRIMKSFSRLEAKYDPVLVEGTGHAGVGSCFGLSNARVAQLTNSKVIMVAPGGIGKPIDEIALNLSLFKENNVEVLGVILNKVLPEKYEKICHFAAKGFKNIGTQLLGAIPYSKALQAYTLGQIVEEFDYEVLSGRKHLTNEINNIVVAAMEPQNALHYIKENSLIITPGDRIDNILLSLTLCHLRDYEEKFSSGGIILTGGFKPDKPIMELIKSSTVPVLWTPQDTYTVSSRMKGLLFKIRASDAKKISLTRDLVKEHIKLDTILEQLDQ</sequence>
<comment type="subunit">
    <text evidence="1">Homohexamer.</text>
</comment>
<dbReference type="RefSeq" id="WP_186804711.1">
    <property type="nucleotide sequence ID" value="NZ_CP019646.1"/>
</dbReference>
<proteinExistence type="predicted"/>
<dbReference type="InterPro" id="IPR010766">
    <property type="entry name" value="DRTGG"/>
</dbReference>
<dbReference type="EC" id="2.3.1.8" evidence="3"/>
<dbReference type="InterPro" id="IPR028979">
    <property type="entry name" value="Ser_kin/Pase_Hpr-like_N_sf"/>
</dbReference>
<dbReference type="InterPro" id="IPR050500">
    <property type="entry name" value="Phos_Acetyltrans/Butyryltrans"/>
</dbReference>
<dbReference type="SUPFAM" id="SSF75138">
    <property type="entry name" value="HprK N-terminal domain-like"/>
    <property type="match status" value="1"/>
</dbReference>
<evidence type="ECO:0000256" key="1">
    <source>
        <dbReference type="ARBA" id="ARBA00011643"/>
    </source>
</evidence>